<feature type="transmembrane region" description="Helical" evidence="8">
    <location>
        <begin position="44"/>
        <end position="63"/>
    </location>
</feature>
<dbReference type="PANTHER" id="PTHR30047">
    <property type="entry name" value="HIGH-AFFINITY CHOLINE TRANSPORT PROTEIN-RELATED"/>
    <property type="match status" value="1"/>
</dbReference>
<keyword evidence="4" id="KW-1003">Cell membrane</keyword>
<gene>
    <name evidence="9" type="ORF">GCM10022381_19800</name>
</gene>
<keyword evidence="5 8" id="KW-0812">Transmembrane</keyword>
<accession>A0ABP7KH73</accession>
<comment type="subcellular location">
    <subcellularLocation>
        <location evidence="1">Cell membrane</location>
        <topology evidence="1">Multi-pass membrane protein</topology>
    </subcellularLocation>
</comment>
<evidence type="ECO:0000256" key="7">
    <source>
        <dbReference type="ARBA" id="ARBA00023136"/>
    </source>
</evidence>
<feature type="transmembrane region" description="Helical" evidence="8">
    <location>
        <begin position="84"/>
        <end position="103"/>
    </location>
</feature>
<comment type="similarity">
    <text evidence="2">Belongs to the BCCT transporter (TC 2.A.15) family.</text>
</comment>
<dbReference type="Proteomes" id="UP001501803">
    <property type="component" value="Unassembled WGS sequence"/>
</dbReference>
<evidence type="ECO:0000256" key="1">
    <source>
        <dbReference type="ARBA" id="ARBA00004651"/>
    </source>
</evidence>
<name>A0ABP7KH73_9MICO</name>
<dbReference type="EMBL" id="BAABCN010000004">
    <property type="protein sequence ID" value="GAA3877318.1"/>
    <property type="molecule type" value="Genomic_DNA"/>
</dbReference>
<feature type="transmembrane region" description="Helical" evidence="8">
    <location>
        <begin position="133"/>
        <end position="155"/>
    </location>
</feature>
<sequence length="283" mass="31481">MVKRWVFWPAAVVVVVFVTFALVAPDVAENLFKSIQSGIVDTFNWYYVLITAFFVVFSLFLGFSHFGDIRLGRDDDKPEFSLTAWFSLLFAAGMGIGLVFYGVSEPLSHFANPRPGVTGTPAQLAQQALSQTYLHWGIHAWSIYVIVGLSLAYAIHRRKRPLSIRWALEPLLGKRVQGGWGNAVDVIALVGTLCLETARAGVRTEPEFKDWLARSRASGPLRGIVVDEYHHFVGRGASASECLETSRADVQTQPEFKDWLARSRDACSQARALLDQRNGPYTS</sequence>
<reference evidence="10" key="1">
    <citation type="journal article" date="2019" name="Int. J. Syst. Evol. Microbiol.">
        <title>The Global Catalogue of Microorganisms (GCM) 10K type strain sequencing project: providing services to taxonomists for standard genome sequencing and annotation.</title>
        <authorList>
            <consortium name="The Broad Institute Genomics Platform"/>
            <consortium name="The Broad Institute Genome Sequencing Center for Infectious Disease"/>
            <person name="Wu L."/>
            <person name="Ma J."/>
        </authorList>
    </citation>
    <scope>NUCLEOTIDE SEQUENCE [LARGE SCALE GENOMIC DNA]</scope>
    <source>
        <strain evidence="10">JCM 17021</strain>
    </source>
</reference>
<proteinExistence type="inferred from homology"/>
<evidence type="ECO:0000256" key="2">
    <source>
        <dbReference type="ARBA" id="ARBA00005658"/>
    </source>
</evidence>
<keyword evidence="3" id="KW-0813">Transport</keyword>
<keyword evidence="10" id="KW-1185">Reference proteome</keyword>
<comment type="caution">
    <text evidence="9">The sequence shown here is derived from an EMBL/GenBank/DDBJ whole genome shotgun (WGS) entry which is preliminary data.</text>
</comment>
<evidence type="ECO:0000313" key="9">
    <source>
        <dbReference type="EMBL" id="GAA3877318.1"/>
    </source>
</evidence>
<keyword evidence="7 8" id="KW-0472">Membrane</keyword>
<evidence type="ECO:0000256" key="3">
    <source>
        <dbReference type="ARBA" id="ARBA00022448"/>
    </source>
</evidence>
<dbReference type="InterPro" id="IPR000060">
    <property type="entry name" value="BCCT_transptr"/>
</dbReference>
<evidence type="ECO:0008006" key="11">
    <source>
        <dbReference type="Google" id="ProtNLM"/>
    </source>
</evidence>
<evidence type="ECO:0000256" key="5">
    <source>
        <dbReference type="ARBA" id="ARBA00022692"/>
    </source>
</evidence>
<protein>
    <recommendedName>
        <fullName evidence="11">BCCT family transporter</fullName>
    </recommendedName>
</protein>
<evidence type="ECO:0000313" key="10">
    <source>
        <dbReference type="Proteomes" id="UP001501803"/>
    </source>
</evidence>
<organism evidence="9 10">
    <name type="scientific">Leifsonia kafniensis</name>
    <dbReference type="NCBI Taxonomy" id="475957"/>
    <lineage>
        <taxon>Bacteria</taxon>
        <taxon>Bacillati</taxon>
        <taxon>Actinomycetota</taxon>
        <taxon>Actinomycetes</taxon>
        <taxon>Micrococcales</taxon>
        <taxon>Microbacteriaceae</taxon>
        <taxon>Leifsonia</taxon>
    </lineage>
</organism>
<keyword evidence="6 8" id="KW-1133">Transmembrane helix</keyword>
<dbReference type="Pfam" id="PF02028">
    <property type="entry name" value="BCCT"/>
    <property type="match status" value="1"/>
</dbReference>
<evidence type="ECO:0000256" key="8">
    <source>
        <dbReference type="SAM" id="Phobius"/>
    </source>
</evidence>
<evidence type="ECO:0000256" key="6">
    <source>
        <dbReference type="ARBA" id="ARBA00022989"/>
    </source>
</evidence>
<evidence type="ECO:0000256" key="4">
    <source>
        <dbReference type="ARBA" id="ARBA00022475"/>
    </source>
</evidence>
<feature type="transmembrane region" description="Helical" evidence="8">
    <location>
        <begin position="5"/>
        <end position="24"/>
    </location>
</feature>
<dbReference type="PANTHER" id="PTHR30047:SF7">
    <property type="entry name" value="HIGH-AFFINITY CHOLINE TRANSPORT PROTEIN"/>
    <property type="match status" value="1"/>
</dbReference>